<evidence type="ECO:0000256" key="18">
    <source>
        <dbReference type="ARBA" id="ARBA00023170"/>
    </source>
</evidence>
<dbReference type="InterPro" id="IPR001881">
    <property type="entry name" value="EGF-like_Ca-bd_dom"/>
</dbReference>
<keyword evidence="16 22" id="KW-0472">Membrane</keyword>
<evidence type="ECO:0000256" key="7">
    <source>
        <dbReference type="ARBA" id="ARBA00022659"/>
    </source>
</evidence>
<feature type="region of interest" description="Disordered" evidence="21">
    <location>
        <begin position="485"/>
        <end position="505"/>
    </location>
</feature>
<feature type="transmembrane region" description="Helical" evidence="22">
    <location>
        <begin position="1214"/>
        <end position="1239"/>
    </location>
</feature>
<evidence type="ECO:0000259" key="28">
    <source>
        <dbReference type="PROSITE" id="PS50923"/>
    </source>
</evidence>
<dbReference type="SUPFAM" id="SSF49265">
    <property type="entry name" value="Fibronectin type III"/>
    <property type="match status" value="3"/>
</dbReference>
<feature type="region of interest" description="Disordered" evidence="21">
    <location>
        <begin position="44"/>
        <end position="65"/>
    </location>
</feature>
<keyword evidence="11" id="KW-0378">Hydrolase</keyword>
<dbReference type="InterPro" id="IPR000242">
    <property type="entry name" value="PTP_cat"/>
</dbReference>
<keyword evidence="14" id="KW-0904">Protein phosphatase</keyword>
<dbReference type="SUPFAM" id="SSF49899">
    <property type="entry name" value="Concanavalin A-like lectins/glucanases"/>
    <property type="match status" value="1"/>
</dbReference>
<evidence type="ECO:0000256" key="8">
    <source>
        <dbReference type="ARBA" id="ARBA00022692"/>
    </source>
</evidence>
<feature type="signal peptide" evidence="23">
    <location>
        <begin position="1"/>
        <end position="18"/>
    </location>
</feature>
<dbReference type="PROSITE" id="PS50060">
    <property type="entry name" value="MAM_2"/>
    <property type="match status" value="1"/>
</dbReference>
<dbReference type="GO" id="GO:0016020">
    <property type="term" value="C:membrane"/>
    <property type="evidence" value="ECO:0007669"/>
    <property type="project" value="UniProtKB-SubCell"/>
</dbReference>
<dbReference type="SMART" id="SM00404">
    <property type="entry name" value="PTPc_motif"/>
    <property type="match status" value="2"/>
</dbReference>
<evidence type="ECO:0000256" key="6">
    <source>
        <dbReference type="ARBA" id="ARBA00022536"/>
    </source>
</evidence>
<dbReference type="PROSITE" id="PS01186">
    <property type="entry name" value="EGF_2"/>
    <property type="match status" value="1"/>
</dbReference>
<protein>
    <submittedName>
        <fullName evidence="29">Uncharacterized protein</fullName>
    </submittedName>
</protein>
<dbReference type="SMART" id="SM00137">
    <property type="entry name" value="MAM"/>
    <property type="match status" value="1"/>
</dbReference>
<dbReference type="Gene3D" id="3.90.190.10">
    <property type="entry name" value="Protein tyrosine phosphatase superfamily"/>
    <property type="match status" value="2"/>
</dbReference>
<dbReference type="SMART" id="SM00032">
    <property type="entry name" value="CCP"/>
    <property type="match status" value="2"/>
</dbReference>
<feature type="compositionally biased region" description="Pro residues" evidence="21">
    <location>
        <begin position="485"/>
        <end position="497"/>
    </location>
</feature>
<evidence type="ECO:0000256" key="1">
    <source>
        <dbReference type="ARBA" id="ARBA00004167"/>
    </source>
</evidence>
<evidence type="ECO:0000256" key="21">
    <source>
        <dbReference type="SAM" id="MobiDB-lite"/>
    </source>
</evidence>
<dbReference type="Pfam" id="PF07645">
    <property type="entry name" value="EGF_CA"/>
    <property type="match status" value="1"/>
</dbReference>
<feature type="region of interest" description="Disordered" evidence="21">
    <location>
        <begin position="727"/>
        <end position="747"/>
    </location>
</feature>
<dbReference type="InterPro" id="IPR003595">
    <property type="entry name" value="Tyr_Pase_cat"/>
</dbReference>
<dbReference type="eggNOG" id="KOG4297">
    <property type="taxonomic scope" value="Eukaryota"/>
</dbReference>
<evidence type="ECO:0000256" key="3">
    <source>
        <dbReference type="ARBA" id="ARBA00006396"/>
    </source>
</evidence>
<dbReference type="InterPro" id="IPR013783">
    <property type="entry name" value="Ig-like_fold"/>
</dbReference>
<dbReference type="Pfam" id="PF00084">
    <property type="entry name" value="Sushi"/>
    <property type="match status" value="2"/>
</dbReference>
<feature type="domain" description="Fibronectin type-III" evidence="27">
    <location>
        <begin position="340"/>
        <end position="439"/>
    </location>
</feature>
<dbReference type="InParanoid" id="C3XY65"/>
<dbReference type="PANTHER" id="PTHR46957">
    <property type="entry name" value="CYTOKINE RECEPTOR"/>
    <property type="match status" value="1"/>
</dbReference>
<organism>
    <name type="scientific">Branchiostoma floridae</name>
    <name type="common">Florida lancelet</name>
    <name type="synonym">Amphioxus</name>
    <dbReference type="NCBI Taxonomy" id="7739"/>
    <lineage>
        <taxon>Eukaryota</taxon>
        <taxon>Metazoa</taxon>
        <taxon>Chordata</taxon>
        <taxon>Cephalochordata</taxon>
        <taxon>Leptocardii</taxon>
        <taxon>Amphioxiformes</taxon>
        <taxon>Branchiostomatidae</taxon>
        <taxon>Branchiostoma</taxon>
    </lineage>
</organism>
<reference evidence="29" key="1">
    <citation type="journal article" date="2008" name="Nature">
        <title>The amphioxus genome and the evolution of the chordate karyotype.</title>
        <authorList>
            <consortium name="US DOE Joint Genome Institute (JGI-PGF)"/>
            <person name="Putnam N.H."/>
            <person name="Butts T."/>
            <person name="Ferrier D.E.K."/>
            <person name="Furlong R.F."/>
            <person name="Hellsten U."/>
            <person name="Kawashima T."/>
            <person name="Robinson-Rechavi M."/>
            <person name="Shoguchi E."/>
            <person name="Terry A."/>
            <person name="Yu J.-K."/>
            <person name="Benito-Gutierrez E.L."/>
            <person name="Dubchak I."/>
            <person name="Garcia-Fernandez J."/>
            <person name="Gibson-Brown J.J."/>
            <person name="Grigoriev I.V."/>
            <person name="Horton A.C."/>
            <person name="de Jong P.J."/>
            <person name="Jurka J."/>
            <person name="Kapitonov V.V."/>
            <person name="Kohara Y."/>
            <person name="Kuroki Y."/>
            <person name="Lindquist E."/>
            <person name="Lucas S."/>
            <person name="Osoegawa K."/>
            <person name="Pennacchio L.A."/>
            <person name="Salamov A.A."/>
            <person name="Satou Y."/>
            <person name="Sauka-Spengler T."/>
            <person name="Schmutz J."/>
            <person name="Shin-I T."/>
            <person name="Toyoda A."/>
            <person name="Bronner-Fraser M."/>
            <person name="Fujiyama A."/>
            <person name="Holland L.Z."/>
            <person name="Holland P.W.H."/>
            <person name="Satoh N."/>
            <person name="Rokhsar D.S."/>
        </authorList>
    </citation>
    <scope>NUCLEOTIDE SEQUENCE [LARGE SCALE GENOMIC DNA]</scope>
    <source>
        <strain evidence="29">S238N-H82</strain>
        <tissue evidence="29">Testes</tissue>
    </source>
</reference>
<dbReference type="GO" id="GO:0007155">
    <property type="term" value="P:cell adhesion"/>
    <property type="evidence" value="ECO:0007669"/>
    <property type="project" value="UniProtKB-KW"/>
</dbReference>
<proteinExistence type="inferred from homology"/>
<feature type="domain" description="Fibronectin type-III" evidence="27">
    <location>
        <begin position="922"/>
        <end position="1021"/>
    </location>
</feature>
<evidence type="ECO:0000256" key="22">
    <source>
        <dbReference type="SAM" id="Phobius"/>
    </source>
</evidence>
<dbReference type="GO" id="GO:0004725">
    <property type="term" value="F:protein tyrosine phosphatase activity"/>
    <property type="evidence" value="ECO:0007669"/>
    <property type="project" value="InterPro"/>
</dbReference>
<dbReference type="Pfam" id="PF00629">
    <property type="entry name" value="MAM"/>
    <property type="match status" value="2"/>
</dbReference>
<comment type="similarity">
    <text evidence="4">Belongs to the nephronectin family.</text>
</comment>
<dbReference type="InterPro" id="IPR049883">
    <property type="entry name" value="NOTCH1_EGF-like"/>
</dbReference>
<feature type="disulfide bond" evidence="20">
    <location>
        <begin position="272"/>
        <end position="299"/>
    </location>
</feature>
<keyword evidence="17 20" id="KW-1015">Disulfide bond</keyword>
<keyword evidence="19" id="KW-0325">Glycoprotein</keyword>
<evidence type="ECO:0000259" key="26">
    <source>
        <dbReference type="PROSITE" id="PS50060"/>
    </source>
</evidence>
<feature type="transmembrane region" description="Helical" evidence="22">
    <location>
        <begin position="651"/>
        <end position="674"/>
    </location>
</feature>
<dbReference type="PROSITE" id="PS50055">
    <property type="entry name" value="TYR_PHOSPHATASE_PTP"/>
    <property type="match status" value="2"/>
</dbReference>
<evidence type="ECO:0000259" key="25">
    <source>
        <dbReference type="PROSITE" id="PS50056"/>
    </source>
</evidence>
<dbReference type="SUPFAM" id="SSF57196">
    <property type="entry name" value="EGF/Laminin"/>
    <property type="match status" value="1"/>
</dbReference>
<evidence type="ECO:0000256" key="11">
    <source>
        <dbReference type="ARBA" id="ARBA00022801"/>
    </source>
</evidence>
<dbReference type="InterPro" id="IPR000742">
    <property type="entry name" value="EGF"/>
</dbReference>
<evidence type="ECO:0000256" key="13">
    <source>
        <dbReference type="ARBA" id="ARBA00022889"/>
    </source>
</evidence>
<comment type="caution">
    <text evidence="20">Lacks conserved residue(s) required for the propagation of feature annotation.</text>
</comment>
<dbReference type="PROSITE" id="PS50923">
    <property type="entry name" value="SUSHI"/>
    <property type="match status" value="2"/>
</dbReference>
<dbReference type="PROSITE" id="PS00010">
    <property type="entry name" value="ASX_HYDROXYL"/>
    <property type="match status" value="1"/>
</dbReference>
<evidence type="ECO:0000259" key="27">
    <source>
        <dbReference type="PROSITE" id="PS50853"/>
    </source>
</evidence>
<dbReference type="SMART" id="SM00060">
    <property type="entry name" value="FN3"/>
    <property type="match status" value="4"/>
</dbReference>
<dbReference type="InterPro" id="IPR018097">
    <property type="entry name" value="EGF_Ca-bd_CS"/>
</dbReference>
<dbReference type="PROSITE" id="PS50853">
    <property type="entry name" value="FN3"/>
    <property type="match status" value="2"/>
</dbReference>
<evidence type="ECO:0000256" key="15">
    <source>
        <dbReference type="ARBA" id="ARBA00022989"/>
    </source>
</evidence>
<evidence type="ECO:0000256" key="9">
    <source>
        <dbReference type="ARBA" id="ARBA00022729"/>
    </source>
</evidence>
<comment type="subcellular location">
    <subcellularLocation>
        <location evidence="1">Membrane</location>
        <topology evidence="1">Single-pass membrane protein</topology>
    </subcellularLocation>
    <subcellularLocation>
        <location evidence="2">Secreted</location>
    </subcellularLocation>
</comment>
<evidence type="ECO:0000313" key="29">
    <source>
        <dbReference type="EMBL" id="EEN67119.1"/>
    </source>
</evidence>
<dbReference type="Pfam" id="PF00041">
    <property type="entry name" value="fn3"/>
    <property type="match status" value="1"/>
</dbReference>
<evidence type="ECO:0000256" key="16">
    <source>
        <dbReference type="ARBA" id="ARBA00023136"/>
    </source>
</evidence>
<dbReference type="FunFam" id="3.90.190.10:FF:000088">
    <property type="entry name" value="Receptor protein-tyrosine phosphatase LAR"/>
    <property type="match status" value="1"/>
</dbReference>
<dbReference type="SUPFAM" id="SSF57535">
    <property type="entry name" value="Complement control module/SCR domain"/>
    <property type="match status" value="2"/>
</dbReference>
<evidence type="ECO:0000256" key="17">
    <source>
        <dbReference type="ARBA" id="ARBA00023157"/>
    </source>
</evidence>
<dbReference type="STRING" id="7739.C3XY65"/>
<dbReference type="InterPro" id="IPR035976">
    <property type="entry name" value="Sushi/SCR/CCP_sf"/>
</dbReference>
<keyword evidence="8 22" id="KW-0812">Transmembrane</keyword>
<evidence type="ECO:0000256" key="19">
    <source>
        <dbReference type="ARBA" id="ARBA00023180"/>
    </source>
</evidence>
<sequence>MAVTVLVFLFVCLLGSCADSPHPCTCDFETDLCQYTQDTTDDFDWRRNSGRTPTGGTGPTGDHTTGSACPTSCIGTLRVSVKAGGTTTEIWSRSGNQGNQWFSVAVSIPVTGSYQVIFEGVRGQNAHSDIAIDDVSITQGACPDVDECVPRGGRGPCDQVCANTYGGFVCSCNAGFTLHQDGRTCNEVRCPTLTAPENGAVNGGNSYQDVVQFTCNHGYQLIGDSSRTCQADGTWTGADPACIGVQCPTLTAPENGAVNGGNSYQDVVQFTCNHGYQLIGDSSRTCQADGTWTGADPTCIVSDLTAYTYYDFWIVASIGDLQSDRSDVVKHRTMAGVPKVPRNVRLTNLSWSELRVTWDEPDNFYGPKRGYVINLYTSTDSGVVVDGIDVGQDHTQYRFSGLEAATSYTVEVHVQGHYYSGEDRERQKGEYVMKSTKSTSIRLLKSTKTEILDLLPNSVYTITVTGFTYTGEGNFSRAVNCTVPPGKPSKPEPPVLPGKPKADSTTFPLQVKPASERNGPIGCYHVVVVKSSSTYNLPEPEMLQPYRKLEDAEGSGDNIITYIAMALTPDAVGESTTVTVGDGIVTSCNPQHGGRKRRALTSADVYNQTYTNSPLEPGSFYTTSVRAYGPDDGEQPYFSASQYMEPVSTGMIGLGVVSALLLVALVASIAVNIVQRRRLVTLKSNREANGTTVRNDAFDDTYYTDTVTNRPNNDGTYCDVIDDDITKRRGPANGRSQDGEYNTPGVGATVVPTRLRKTKERHAGSVMLTKTHHHLLLKHGNIGAIITGLMKELHVPVGPDMLEMGRKMGMGVQELHVPVGLDIWEMDEQIGMGVQMPTDVHRTPVSPKLLVLTSQPRIQELHVPVKGDMREMVVKVDPDVQVQELHVPVGLDMWGMDGMTEVGVQMQTVVHRTHVLTWPVAPTSPPRVQELCVLVGLDMKEMDSKMAMDAQITRQFVYVNVTENTDETDGGVVSIRKGSKARSSIVNNLIPYTNYTFWVVATINEFRSNRSEPVTQRTLEGVPTVPQNVQLVNVSWHELRVAWEDPERFYGPNAGYFINLYSSGEGSNEVTSVGPVNSTECYHVIVIKTDKNSTEGIPEPEALQVYKTQGEAEKSDLGYAAYIAMARTSEQMKTSSDVTLGDGSVTSCKGNRTSRDLSADDVYDEDYVNSPLTPDSFYATSVRAYGPKGDGQPSFSASQYTTPTKTAPPPTNPFLIPIIAAVCGVALLAIIITTIICCLRRRERSRKPLDNPQYVNGGQVNDVMAMADLQNDGNDDDELAIGDPVPADHLEEIFNDRHANDDQIFREEYGSITDETSNPHEEYQRPENYEKNRFKNIFTYDHSRVVLSTIEGEPGSDYINANYVDGYNHSKKFIAAQGPLETTVDDFWRMTWEQDTATIVMVTKLVEKNKRKCAQYWPIRDSSTYGTILVTLEETTTLVDYVIRTFTVKQTTGNSPARTVTHFHFTSWPDHGVPQSPLGMMKFIRRAKTSNPRGRGPIIVHCSAGVGRTGTFIAIEAMQEMMAAEGRVDVHGFIGQMRHNRHSMVQTEDQYVFIYRALLEQHLYGDTEVEVANIHRHMHKLKAPSADPNEMGYEAEFKGYRQKDGFLATQGPLPNTVDDFWRLVWEWKSYSIVMLTRLTENGKDQCHQYWPDGRAEYGKINVELKETEKCPSFILRTFHVGHTENTGPPFRVIRQFHFRDWPCNGVPENGGKVLDLIGKVEKQQQQSGNGPITVHCSSGAGRTGAFIALNTVLERVKAEGICDLFQTVKSMRYSRPHMVQTAKYPSCL</sequence>
<dbReference type="CDD" id="cd00033">
    <property type="entry name" value="CCP"/>
    <property type="match status" value="2"/>
</dbReference>
<feature type="domain" description="Tyrosine specific protein phosphatases" evidence="25">
    <location>
        <begin position="1481"/>
        <end position="1552"/>
    </location>
</feature>
<keyword evidence="13" id="KW-0130">Cell adhesion</keyword>
<dbReference type="CDD" id="cd06263">
    <property type="entry name" value="MAM"/>
    <property type="match status" value="1"/>
</dbReference>
<dbReference type="InterPro" id="IPR000152">
    <property type="entry name" value="EGF-type_Asp/Asn_hydroxyl_site"/>
</dbReference>
<feature type="chain" id="PRO_5002933166" evidence="23">
    <location>
        <begin position="19"/>
        <end position="1788"/>
    </location>
</feature>
<dbReference type="eggNOG" id="KOG4228">
    <property type="taxonomic scope" value="Eukaryota"/>
</dbReference>
<keyword evidence="6" id="KW-0245">EGF-like domain</keyword>
<evidence type="ECO:0000256" key="4">
    <source>
        <dbReference type="ARBA" id="ARBA00009738"/>
    </source>
</evidence>
<dbReference type="Gene3D" id="2.60.40.10">
    <property type="entry name" value="Immunoglobulins"/>
    <property type="match status" value="3"/>
</dbReference>
<evidence type="ECO:0000259" key="24">
    <source>
        <dbReference type="PROSITE" id="PS50055"/>
    </source>
</evidence>
<feature type="domain" description="Tyrosine specific protein phosphatases" evidence="25">
    <location>
        <begin position="1711"/>
        <end position="1786"/>
    </location>
</feature>
<keyword evidence="12" id="KW-0106">Calcium</keyword>
<evidence type="ECO:0000256" key="23">
    <source>
        <dbReference type="SAM" id="SignalP"/>
    </source>
</evidence>
<dbReference type="InterPro" id="IPR016130">
    <property type="entry name" value="Tyr_Pase_AS"/>
</dbReference>
<keyword evidence="5" id="KW-0964">Secreted</keyword>
<feature type="domain" description="Sushi" evidence="28">
    <location>
        <begin position="245"/>
        <end position="301"/>
    </location>
</feature>
<keyword evidence="18" id="KW-0675">Receptor</keyword>
<keyword evidence="10" id="KW-0677">Repeat</keyword>
<dbReference type="Pfam" id="PF00102">
    <property type="entry name" value="Y_phosphatase"/>
    <property type="match status" value="2"/>
</dbReference>
<comment type="similarity">
    <text evidence="3">Belongs to the protein-tyrosine phosphatase family. Receptor class 2B subfamily.</text>
</comment>
<dbReference type="Gene3D" id="2.60.120.200">
    <property type="match status" value="2"/>
</dbReference>
<dbReference type="InterPro" id="IPR000436">
    <property type="entry name" value="Sushi_SCR_CCP_dom"/>
</dbReference>
<dbReference type="Gene3D" id="2.10.70.10">
    <property type="entry name" value="Complement Module, domain 1"/>
    <property type="match status" value="2"/>
</dbReference>
<gene>
    <name evidence="29" type="ORF">BRAFLDRAFT_70467</name>
</gene>
<dbReference type="SMART" id="SM00179">
    <property type="entry name" value="EGF_CA"/>
    <property type="match status" value="1"/>
</dbReference>
<dbReference type="GO" id="GO:0005509">
    <property type="term" value="F:calcium ion binding"/>
    <property type="evidence" value="ECO:0007669"/>
    <property type="project" value="InterPro"/>
</dbReference>
<feature type="disulfide bond" evidence="20">
    <location>
        <begin position="215"/>
        <end position="242"/>
    </location>
</feature>
<dbReference type="FunFam" id="2.10.25.10:FF:000240">
    <property type="entry name" value="Vitamin K-dependent protein S"/>
    <property type="match status" value="1"/>
</dbReference>
<evidence type="ECO:0000256" key="2">
    <source>
        <dbReference type="ARBA" id="ARBA00004613"/>
    </source>
</evidence>
<dbReference type="SMART" id="SM00194">
    <property type="entry name" value="PTPc"/>
    <property type="match status" value="2"/>
</dbReference>
<dbReference type="SUPFAM" id="SSF52799">
    <property type="entry name" value="(Phosphotyrosine protein) phosphatases II"/>
    <property type="match status" value="2"/>
</dbReference>
<keyword evidence="9 23" id="KW-0732">Signal</keyword>
<dbReference type="InterPro" id="IPR013320">
    <property type="entry name" value="ConA-like_dom_sf"/>
</dbReference>
<feature type="domain" description="Tyrosine-protein phosphatase" evidence="24">
    <location>
        <begin position="1305"/>
        <end position="1561"/>
    </location>
</feature>
<evidence type="ECO:0000256" key="12">
    <source>
        <dbReference type="ARBA" id="ARBA00022837"/>
    </source>
</evidence>
<dbReference type="PANTHER" id="PTHR46957:SF3">
    <property type="entry name" value="CYTOKINE RECEPTOR"/>
    <property type="match status" value="1"/>
</dbReference>
<evidence type="ECO:0000256" key="10">
    <source>
        <dbReference type="ARBA" id="ARBA00022737"/>
    </source>
</evidence>
<dbReference type="EMBL" id="GG666472">
    <property type="protein sequence ID" value="EEN67119.1"/>
    <property type="molecule type" value="Genomic_DNA"/>
</dbReference>
<name>C3XY65_BRAFL</name>
<dbReference type="PRINTS" id="PR00700">
    <property type="entry name" value="PRTYPHPHTASE"/>
</dbReference>
<dbReference type="InterPro" id="IPR003961">
    <property type="entry name" value="FN3_dom"/>
</dbReference>
<dbReference type="PROSITE" id="PS01187">
    <property type="entry name" value="EGF_CA"/>
    <property type="match status" value="1"/>
</dbReference>
<feature type="domain" description="Tyrosine-protein phosphatase" evidence="24">
    <location>
        <begin position="1595"/>
        <end position="1781"/>
    </location>
</feature>
<dbReference type="InterPro" id="IPR036116">
    <property type="entry name" value="FN3_sf"/>
</dbReference>
<dbReference type="InterPro" id="IPR000387">
    <property type="entry name" value="Tyr_Pase_dom"/>
</dbReference>
<dbReference type="InterPro" id="IPR000998">
    <property type="entry name" value="MAM_dom"/>
</dbReference>
<keyword evidence="7 20" id="KW-0768">Sushi</keyword>
<feature type="domain" description="Sushi" evidence="28">
    <location>
        <begin position="188"/>
        <end position="244"/>
    </location>
</feature>
<dbReference type="PROSITE" id="PS00383">
    <property type="entry name" value="TYR_PHOSPHATASE_1"/>
    <property type="match status" value="2"/>
</dbReference>
<dbReference type="CDD" id="cd00063">
    <property type="entry name" value="FN3"/>
    <property type="match status" value="3"/>
</dbReference>
<evidence type="ECO:0000256" key="20">
    <source>
        <dbReference type="PROSITE-ProRule" id="PRU00302"/>
    </source>
</evidence>
<dbReference type="CDD" id="cd00054">
    <property type="entry name" value="EGF_CA"/>
    <property type="match status" value="1"/>
</dbReference>
<feature type="domain" description="MAM" evidence="26">
    <location>
        <begin position="24"/>
        <end position="144"/>
    </location>
</feature>
<dbReference type="FunFam" id="2.10.70.10:FF:000064">
    <property type="entry name" value="Fibulin 7"/>
    <property type="match status" value="2"/>
</dbReference>
<dbReference type="InterPro" id="IPR029021">
    <property type="entry name" value="Prot-tyrosine_phosphatase-like"/>
</dbReference>
<evidence type="ECO:0000256" key="14">
    <source>
        <dbReference type="ARBA" id="ARBA00022912"/>
    </source>
</evidence>
<dbReference type="GO" id="GO:0005576">
    <property type="term" value="C:extracellular region"/>
    <property type="evidence" value="ECO:0007669"/>
    <property type="project" value="UniProtKB-SubCell"/>
</dbReference>
<evidence type="ECO:0000256" key="5">
    <source>
        <dbReference type="ARBA" id="ARBA00022525"/>
    </source>
</evidence>
<dbReference type="PROSITE" id="PS50056">
    <property type="entry name" value="TYR_PHOSPHATASE_2"/>
    <property type="match status" value="2"/>
</dbReference>
<accession>C3XY65</accession>
<dbReference type="Gene3D" id="2.10.25.10">
    <property type="entry name" value="Laminin"/>
    <property type="match status" value="1"/>
</dbReference>
<keyword evidence="15 22" id="KW-1133">Transmembrane helix</keyword>
<dbReference type="InterPro" id="IPR050713">
    <property type="entry name" value="RTP_Phos/Ushers"/>
</dbReference>